<evidence type="ECO:0000313" key="2">
    <source>
        <dbReference type="Proteomes" id="UP001329430"/>
    </source>
</evidence>
<protein>
    <submittedName>
        <fullName evidence="1">Uncharacterized protein</fullName>
    </submittedName>
</protein>
<dbReference type="EMBL" id="JAVRBK010000009">
    <property type="protein sequence ID" value="KAK5639436.1"/>
    <property type="molecule type" value="Genomic_DNA"/>
</dbReference>
<dbReference type="AlphaFoldDB" id="A0AAN7V6N7"/>
<keyword evidence="2" id="KW-1185">Reference proteome</keyword>
<accession>A0AAN7V6N7</accession>
<name>A0AAN7V6N7_9COLE</name>
<proteinExistence type="predicted"/>
<reference evidence="1 2" key="1">
    <citation type="journal article" date="2024" name="Insects">
        <title>An Improved Chromosome-Level Genome Assembly of the Firefly Pyrocoelia pectoralis.</title>
        <authorList>
            <person name="Fu X."/>
            <person name="Meyer-Rochow V.B."/>
            <person name="Ballantyne L."/>
            <person name="Zhu X."/>
        </authorList>
    </citation>
    <scope>NUCLEOTIDE SEQUENCE [LARGE SCALE GENOMIC DNA]</scope>
    <source>
        <strain evidence="1">XCY_ONT2</strain>
    </source>
</reference>
<sequence>MRLEYTSLKFYAFKYCGCKPAVAFPMGLHQRSEEPEPTATVCYWKKATLSQVETNLKFKSREELRLFEWRQFCKERHRRTTSSLYIVSQLNLIKIILYTK</sequence>
<dbReference type="Proteomes" id="UP001329430">
    <property type="component" value="Chromosome 9"/>
</dbReference>
<evidence type="ECO:0000313" key="1">
    <source>
        <dbReference type="EMBL" id="KAK5639436.1"/>
    </source>
</evidence>
<organism evidence="1 2">
    <name type="scientific">Pyrocoelia pectoralis</name>
    <dbReference type="NCBI Taxonomy" id="417401"/>
    <lineage>
        <taxon>Eukaryota</taxon>
        <taxon>Metazoa</taxon>
        <taxon>Ecdysozoa</taxon>
        <taxon>Arthropoda</taxon>
        <taxon>Hexapoda</taxon>
        <taxon>Insecta</taxon>
        <taxon>Pterygota</taxon>
        <taxon>Neoptera</taxon>
        <taxon>Endopterygota</taxon>
        <taxon>Coleoptera</taxon>
        <taxon>Polyphaga</taxon>
        <taxon>Elateriformia</taxon>
        <taxon>Elateroidea</taxon>
        <taxon>Lampyridae</taxon>
        <taxon>Lampyrinae</taxon>
        <taxon>Pyrocoelia</taxon>
    </lineage>
</organism>
<comment type="caution">
    <text evidence="1">The sequence shown here is derived from an EMBL/GenBank/DDBJ whole genome shotgun (WGS) entry which is preliminary data.</text>
</comment>
<gene>
    <name evidence="1" type="ORF">RI129_011928</name>
</gene>